<dbReference type="PANTHER" id="PTHR37953:SF1">
    <property type="entry name" value="UPF0127 PROTEIN MJ1496"/>
    <property type="match status" value="1"/>
</dbReference>
<dbReference type="AlphaFoldDB" id="A0A9E4ZBB2"/>
<comment type="caution">
    <text evidence="1">The sequence shown here is derived from an EMBL/GenBank/DDBJ whole genome shotgun (WGS) entry which is preliminary data.</text>
</comment>
<dbReference type="EMBL" id="JAGSOI010000001">
    <property type="protein sequence ID" value="MCM1985470.1"/>
    <property type="molecule type" value="Genomic_DNA"/>
</dbReference>
<organism evidence="1 2">
    <name type="scientific">Methanococcoides seepicolus</name>
    <dbReference type="NCBI Taxonomy" id="2828780"/>
    <lineage>
        <taxon>Archaea</taxon>
        <taxon>Methanobacteriati</taxon>
        <taxon>Methanobacteriota</taxon>
        <taxon>Stenosarchaea group</taxon>
        <taxon>Methanomicrobia</taxon>
        <taxon>Methanosarcinales</taxon>
        <taxon>Methanosarcinaceae</taxon>
        <taxon>Methanococcoides</taxon>
    </lineage>
</organism>
<proteinExistence type="predicted"/>
<accession>A0A9E4ZBB2</accession>
<dbReference type="InterPro" id="IPR003795">
    <property type="entry name" value="DUF192"/>
</dbReference>
<gene>
    <name evidence="1" type="ORF">KDK67_00315</name>
</gene>
<dbReference type="RefSeq" id="WP_250866846.1">
    <property type="nucleotide sequence ID" value="NZ_JAGSOI010000001.1"/>
</dbReference>
<keyword evidence="2" id="KW-1185">Reference proteome</keyword>
<dbReference type="Proteomes" id="UP001056766">
    <property type="component" value="Unassembled WGS sequence"/>
</dbReference>
<protein>
    <submittedName>
        <fullName evidence="1">DUF192 domain-containing protein</fullName>
    </submittedName>
</protein>
<name>A0A9E4ZBB2_9EURY</name>
<evidence type="ECO:0000313" key="1">
    <source>
        <dbReference type="EMBL" id="MCM1985470.1"/>
    </source>
</evidence>
<sequence length="117" mass="13210">MLLKSNGDVISSDVEYAKSMFKQAKGLMFRRSVPDSYAMVFIFSSLKKISLHMLFVPFPLDVLFLNEDKRIVKTTTLRPWIGITDSGEKIRHVIELPSGAIASNDLKVGDDLMFDEP</sequence>
<dbReference type="Pfam" id="PF02643">
    <property type="entry name" value="DUF192"/>
    <property type="match status" value="1"/>
</dbReference>
<dbReference type="InterPro" id="IPR038695">
    <property type="entry name" value="Saro_0823-like_sf"/>
</dbReference>
<dbReference type="Gene3D" id="2.60.120.1140">
    <property type="entry name" value="Protein of unknown function DUF192"/>
    <property type="match status" value="1"/>
</dbReference>
<evidence type="ECO:0000313" key="2">
    <source>
        <dbReference type="Proteomes" id="UP001056766"/>
    </source>
</evidence>
<reference evidence="1" key="2">
    <citation type="submission" date="2021-04" db="EMBL/GenBank/DDBJ databases">
        <authorList>
            <person name="Dong X."/>
        </authorList>
    </citation>
    <scope>NUCLEOTIDE SEQUENCE</scope>
    <source>
        <strain evidence="1">LLY</strain>
    </source>
</reference>
<reference evidence="1" key="1">
    <citation type="journal article" date="2021" name="mSystems">
        <title>Bacteria and Archaea Synergistically Convert Glycine Betaine to Biogenic Methane in the Formosa Cold Seep of the South China Sea.</title>
        <authorList>
            <person name="Li L."/>
            <person name="Zhang W."/>
            <person name="Zhang S."/>
            <person name="Song L."/>
            <person name="Sun Q."/>
            <person name="Zhang H."/>
            <person name="Xiang H."/>
            <person name="Dong X."/>
        </authorList>
    </citation>
    <scope>NUCLEOTIDE SEQUENCE</scope>
    <source>
        <strain evidence="1">LLY</strain>
    </source>
</reference>
<dbReference type="PANTHER" id="PTHR37953">
    <property type="entry name" value="UPF0127 PROTEIN MJ1496"/>
    <property type="match status" value="1"/>
</dbReference>